<reference evidence="9 10" key="1">
    <citation type="journal article" date="2009" name="BMC Genomics">
        <title>Complete genome sequence of the sugarcane nitrogen-fixing endophyte Gluconacetobacter diazotrophicus Pal5.</title>
        <authorList>
            <person name="Bertalan M."/>
            <person name="Albano R."/>
            <person name="Padua V."/>
            <person name="Rouws L."/>
            <person name="Rojas C."/>
            <person name="Hemerly A."/>
            <person name="Teixeira K."/>
            <person name="Schwab S."/>
            <person name="Araujo J."/>
            <person name="Oliveira A."/>
            <person name="Franca L."/>
            <person name="Magalhaes V."/>
            <person name="Alqueres S."/>
            <person name="Cardoso A."/>
            <person name="Almeida W."/>
            <person name="Loureiro M.M."/>
            <person name="Nogueira E."/>
            <person name="Cidade D."/>
            <person name="Oliveira D."/>
            <person name="Simao T."/>
            <person name="Macedo J."/>
            <person name="Valadao A."/>
            <person name="Dreschsel M."/>
            <person name="Freitas F."/>
            <person name="Vidal M."/>
            <person name="Guedes H."/>
            <person name="Rodrigues E."/>
            <person name="Meneses C."/>
            <person name="Brioso P."/>
            <person name="Pozzer L."/>
            <person name="Figueiredo D."/>
            <person name="Montano H."/>
            <person name="Junior J."/>
            <person name="Filho G."/>
            <person name="Flores V."/>
            <person name="Ferreira B."/>
            <person name="Branco A."/>
            <person name="Gonzalez P."/>
            <person name="Guillobel H."/>
            <person name="Lemos M."/>
            <person name="Seibel L."/>
            <person name="Macedo J."/>
            <person name="Alves-Ferreira M."/>
            <person name="Sachetto-Martins G."/>
            <person name="Coelho A."/>
            <person name="Santos E."/>
            <person name="Amaral G."/>
            <person name="Neves A."/>
            <person name="Pacheco A.B."/>
            <person name="Carvalho D."/>
            <person name="Lery L."/>
            <person name="Bisch P."/>
            <person name="Rossle S.C."/>
            <person name="Urmenyi T."/>
            <person name="Kruger W.V."/>
            <person name="Martins O."/>
            <person name="Baldani J.I."/>
            <person name="Ferreira P.C."/>
        </authorList>
    </citation>
    <scope>NUCLEOTIDE SEQUENCE [LARGE SCALE GENOMIC DNA]</scope>
    <source>
        <strain evidence="10">ATCC 49037 / DSM 5601 / CCUG 37298 / CIP 103539 / LMG 7603 / PAl5</strain>
    </source>
</reference>
<evidence type="ECO:0000313" key="10">
    <source>
        <dbReference type="Proteomes" id="UP000001176"/>
    </source>
</evidence>
<proteinExistence type="inferred from homology"/>
<evidence type="ECO:0000259" key="8">
    <source>
        <dbReference type="PROSITE" id="PS50885"/>
    </source>
</evidence>
<gene>
    <name evidence="9" type="primary">mcpA</name>
    <name evidence="9" type="ordered locus">GDI2326</name>
</gene>
<dbReference type="CDD" id="cd11386">
    <property type="entry name" value="MCP_signal"/>
    <property type="match status" value="1"/>
</dbReference>
<dbReference type="SMART" id="SM00283">
    <property type="entry name" value="MA"/>
    <property type="match status" value="1"/>
</dbReference>
<dbReference type="PANTHER" id="PTHR43531:SF11">
    <property type="entry name" value="METHYL-ACCEPTING CHEMOTAXIS PROTEIN 3"/>
    <property type="match status" value="1"/>
</dbReference>
<dbReference type="InterPro" id="IPR051310">
    <property type="entry name" value="MCP_chemotaxis"/>
</dbReference>
<dbReference type="GO" id="GO:0016020">
    <property type="term" value="C:membrane"/>
    <property type="evidence" value="ECO:0007669"/>
    <property type="project" value="UniProtKB-SubCell"/>
</dbReference>
<dbReference type="Pfam" id="PF00015">
    <property type="entry name" value="MCPsignal"/>
    <property type="match status" value="1"/>
</dbReference>
<keyword evidence="9" id="KW-0675">Receptor</keyword>
<dbReference type="Gene3D" id="1.10.287.950">
    <property type="entry name" value="Methyl-accepting chemotaxis protein"/>
    <property type="match status" value="1"/>
</dbReference>
<keyword evidence="6" id="KW-0472">Membrane</keyword>
<dbReference type="AlphaFoldDB" id="A9HM72"/>
<evidence type="ECO:0000256" key="2">
    <source>
        <dbReference type="ARBA" id="ARBA00022500"/>
    </source>
</evidence>
<feature type="domain" description="HAMP" evidence="8">
    <location>
        <begin position="205"/>
        <end position="258"/>
    </location>
</feature>
<evidence type="ECO:0000256" key="6">
    <source>
        <dbReference type="SAM" id="Phobius"/>
    </source>
</evidence>
<keyword evidence="4" id="KW-0807">Transducer</keyword>
<dbReference type="InterPro" id="IPR004089">
    <property type="entry name" value="MCPsignal_dom"/>
</dbReference>
<feature type="transmembrane region" description="Helical" evidence="6">
    <location>
        <begin position="183"/>
        <end position="205"/>
    </location>
</feature>
<feature type="coiled-coil region" evidence="5">
    <location>
        <begin position="249"/>
        <end position="283"/>
    </location>
</feature>
<comment type="subcellular location">
    <subcellularLocation>
        <location evidence="1">Membrane</location>
    </subcellularLocation>
</comment>
<feature type="domain" description="HAMP" evidence="8">
    <location>
        <begin position="292"/>
        <end position="338"/>
    </location>
</feature>
<evidence type="ECO:0000259" key="7">
    <source>
        <dbReference type="PROSITE" id="PS50111"/>
    </source>
</evidence>
<organism evidence="9 10">
    <name type="scientific">Gluconacetobacter diazotrophicus (strain ATCC 49037 / DSM 5601 / CCUG 37298 / CIP 103539 / LMG 7603 / PAl5)</name>
    <dbReference type="NCBI Taxonomy" id="272568"/>
    <lineage>
        <taxon>Bacteria</taxon>
        <taxon>Pseudomonadati</taxon>
        <taxon>Pseudomonadota</taxon>
        <taxon>Alphaproteobacteria</taxon>
        <taxon>Acetobacterales</taxon>
        <taxon>Acetobacteraceae</taxon>
        <taxon>Gluconacetobacter</taxon>
    </lineage>
</organism>
<dbReference type="Proteomes" id="UP000001176">
    <property type="component" value="Chromosome"/>
</dbReference>
<dbReference type="Gene3D" id="6.10.340.10">
    <property type="match status" value="1"/>
</dbReference>
<dbReference type="GO" id="GO:0007165">
    <property type="term" value="P:signal transduction"/>
    <property type="evidence" value="ECO:0007669"/>
    <property type="project" value="UniProtKB-KW"/>
</dbReference>
<dbReference type="EMBL" id="AM889285">
    <property type="protein sequence ID" value="CAP56269.1"/>
    <property type="molecule type" value="Genomic_DNA"/>
</dbReference>
<evidence type="ECO:0000256" key="3">
    <source>
        <dbReference type="ARBA" id="ARBA00029447"/>
    </source>
</evidence>
<keyword evidence="6" id="KW-0812">Transmembrane</keyword>
<dbReference type="GO" id="GO:0006935">
    <property type="term" value="P:chemotaxis"/>
    <property type="evidence" value="ECO:0007669"/>
    <property type="project" value="UniProtKB-KW"/>
</dbReference>
<name>A9HM72_GLUDA</name>
<dbReference type="PROSITE" id="PS50111">
    <property type="entry name" value="CHEMOTAXIS_TRANSDUC_2"/>
    <property type="match status" value="1"/>
</dbReference>
<keyword evidence="10" id="KW-1185">Reference proteome</keyword>
<comment type="similarity">
    <text evidence="3">Belongs to the methyl-accepting chemotaxis (MCP) protein family.</text>
</comment>
<dbReference type="PROSITE" id="PS50885">
    <property type="entry name" value="HAMP"/>
    <property type="match status" value="2"/>
</dbReference>
<dbReference type="KEGG" id="gdi:GDI2326"/>
<dbReference type="InterPro" id="IPR003660">
    <property type="entry name" value="HAMP_dom"/>
</dbReference>
<dbReference type="SUPFAM" id="SSF158472">
    <property type="entry name" value="HAMP domain-like"/>
    <property type="match status" value="1"/>
</dbReference>
<evidence type="ECO:0000256" key="4">
    <source>
        <dbReference type="PROSITE-ProRule" id="PRU00284"/>
    </source>
</evidence>
<feature type="domain" description="Methyl-accepting transducer" evidence="7">
    <location>
        <begin position="343"/>
        <end position="572"/>
    </location>
</feature>
<dbReference type="SUPFAM" id="SSF58104">
    <property type="entry name" value="Methyl-accepting chemotaxis protein (MCP) signaling domain"/>
    <property type="match status" value="1"/>
</dbReference>
<evidence type="ECO:0000313" key="9">
    <source>
        <dbReference type="EMBL" id="CAP56269.1"/>
    </source>
</evidence>
<dbReference type="OrthoDB" id="266313at2"/>
<dbReference type="RefSeq" id="WP_012226224.1">
    <property type="nucleotide sequence ID" value="NC_010125.1"/>
</dbReference>
<protein>
    <submittedName>
        <fullName evidence="9">Putative chemoreceptor mcpA</fullName>
    </submittedName>
</protein>
<keyword evidence="6" id="KW-1133">Transmembrane helix</keyword>
<dbReference type="SMART" id="SM00304">
    <property type="entry name" value="HAMP"/>
    <property type="match status" value="2"/>
</dbReference>
<dbReference type="PANTHER" id="PTHR43531">
    <property type="entry name" value="PROTEIN ICFG"/>
    <property type="match status" value="1"/>
</dbReference>
<sequence length="588" mass="64476">MNIRPKLFVINIVSAILICSSLMYMASGFYDTSKKYSILFDQDQNGIFELARASDKMNALFYSIYRIVNATDSNIKTKSIDLFHSDLQGLYDILEDAGRHLPYMKSDIDQIVRRAKLEMSRADGVVILDNDRQRAAIVSYLADMNNKGLDIAIDLGHLTEKARGIADQKKADLHRHVSDVIEISIMLCLSAIIAGVLIILFFSAWQITGPISALAETMKKISKGNYNTSIPFRDKRDEIGIVSNVLFHFQQNLQNARHLEKEAANLREAADVEKKRVDAENAERTKMQKDLLDGLARGVKALSQGDLSFRYTEAFPWEFEELRANFNEALVSLSDAMRDVSDSVSVIANSSSEVSTASEDLAKRTEQQAANLTETASSVTFVATAVQKTAGAGAEAHASAQLAQDNATRSRDIMTTLSQAMAEITESSKQVFDIINLLDGITFQTNILALNAAVEAARAGETGNGFAVVASEIRSLAQRSADSTNEIRVLINRSSDGIRNGARFVDQANGAVKDIVDRILFITDSVSQIASAAKDQAFSMSEINTTVSQMDKVTQQNAAMVEQTTAASHNLASEARKLKAIVDRFKAD</sequence>
<evidence type="ECO:0000256" key="5">
    <source>
        <dbReference type="SAM" id="Coils"/>
    </source>
</evidence>
<accession>A9HM72</accession>
<dbReference type="FunFam" id="1.10.287.950:FF:000001">
    <property type="entry name" value="Methyl-accepting chemotaxis sensory transducer"/>
    <property type="match status" value="1"/>
</dbReference>
<dbReference type="CDD" id="cd06225">
    <property type="entry name" value="HAMP"/>
    <property type="match status" value="1"/>
</dbReference>
<keyword evidence="2" id="KW-0145">Chemotaxis</keyword>
<keyword evidence="5" id="KW-0175">Coiled coil</keyword>
<feature type="transmembrane region" description="Helical" evidence="6">
    <location>
        <begin position="6"/>
        <end position="26"/>
    </location>
</feature>
<evidence type="ECO:0000256" key="1">
    <source>
        <dbReference type="ARBA" id="ARBA00004370"/>
    </source>
</evidence>
<dbReference type="Pfam" id="PF00672">
    <property type="entry name" value="HAMP"/>
    <property type="match status" value="1"/>
</dbReference>